<dbReference type="PANTHER" id="PTHR43280:SF30">
    <property type="entry name" value="MMSAB OPERON REGULATORY PROTEIN"/>
    <property type="match status" value="1"/>
</dbReference>
<keyword evidence="1" id="KW-0805">Transcription regulation</keyword>
<dbReference type="InterPro" id="IPR009057">
    <property type="entry name" value="Homeodomain-like_sf"/>
</dbReference>
<dbReference type="Gene3D" id="1.10.10.60">
    <property type="entry name" value="Homeodomain-like"/>
    <property type="match status" value="2"/>
</dbReference>
<dbReference type="Proteomes" id="UP000278351">
    <property type="component" value="Unassembled WGS sequence"/>
</dbReference>
<proteinExistence type="predicted"/>
<dbReference type="SUPFAM" id="SSF51215">
    <property type="entry name" value="Regulatory protein AraC"/>
    <property type="match status" value="1"/>
</dbReference>
<evidence type="ECO:0000256" key="3">
    <source>
        <dbReference type="ARBA" id="ARBA00023163"/>
    </source>
</evidence>
<dbReference type="InterPro" id="IPR003313">
    <property type="entry name" value="AraC-bd"/>
</dbReference>
<dbReference type="InterPro" id="IPR018060">
    <property type="entry name" value="HTH_AraC"/>
</dbReference>
<dbReference type="EMBL" id="RPDH01000002">
    <property type="protein sequence ID" value="RPE08034.1"/>
    <property type="molecule type" value="Genomic_DNA"/>
</dbReference>
<dbReference type="SMART" id="SM00342">
    <property type="entry name" value="HTH_ARAC"/>
    <property type="match status" value="1"/>
</dbReference>
<dbReference type="CDD" id="cd06986">
    <property type="entry name" value="cupin_MmsR-like_N"/>
    <property type="match status" value="1"/>
</dbReference>
<dbReference type="GO" id="GO:0043565">
    <property type="term" value="F:sequence-specific DNA binding"/>
    <property type="evidence" value="ECO:0007669"/>
    <property type="project" value="InterPro"/>
</dbReference>
<dbReference type="Pfam" id="PF02311">
    <property type="entry name" value="AraC_binding"/>
    <property type="match status" value="1"/>
</dbReference>
<keyword evidence="6" id="KW-1185">Reference proteome</keyword>
<dbReference type="AlphaFoldDB" id="A0A3N4Q8J9"/>
<dbReference type="GO" id="GO:0003700">
    <property type="term" value="F:DNA-binding transcription factor activity"/>
    <property type="evidence" value="ECO:0007669"/>
    <property type="project" value="InterPro"/>
</dbReference>
<dbReference type="SUPFAM" id="SSF46689">
    <property type="entry name" value="Homeodomain-like"/>
    <property type="match status" value="2"/>
</dbReference>
<protein>
    <submittedName>
        <fullName evidence="5">AraC family transcriptional regulator</fullName>
    </submittedName>
</protein>
<dbReference type="PROSITE" id="PS01124">
    <property type="entry name" value="HTH_ARAC_FAMILY_2"/>
    <property type="match status" value="1"/>
</dbReference>
<organism evidence="5 6">
    <name type="scientific">Chitinophaga lutea</name>
    <dbReference type="NCBI Taxonomy" id="2488634"/>
    <lineage>
        <taxon>Bacteria</taxon>
        <taxon>Pseudomonadati</taxon>
        <taxon>Bacteroidota</taxon>
        <taxon>Chitinophagia</taxon>
        <taxon>Chitinophagales</taxon>
        <taxon>Chitinophagaceae</taxon>
        <taxon>Chitinophaga</taxon>
    </lineage>
</organism>
<evidence type="ECO:0000256" key="1">
    <source>
        <dbReference type="ARBA" id="ARBA00023015"/>
    </source>
</evidence>
<name>A0A3N4Q8J9_9BACT</name>
<feature type="domain" description="HTH araC/xylS-type" evidence="4">
    <location>
        <begin position="191"/>
        <end position="289"/>
    </location>
</feature>
<evidence type="ECO:0000256" key="2">
    <source>
        <dbReference type="ARBA" id="ARBA00023125"/>
    </source>
</evidence>
<evidence type="ECO:0000313" key="6">
    <source>
        <dbReference type="Proteomes" id="UP000278351"/>
    </source>
</evidence>
<dbReference type="RefSeq" id="WP_123847029.1">
    <property type="nucleotide sequence ID" value="NZ_RPDH01000002.1"/>
</dbReference>
<dbReference type="Pfam" id="PF12833">
    <property type="entry name" value="HTH_18"/>
    <property type="match status" value="1"/>
</dbReference>
<reference evidence="5 6" key="1">
    <citation type="submission" date="2018-11" db="EMBL/GenBank/DDBJ databases">
        <title>Chitinophaga lutea sp.nov., isolate from arsenic contaminated soil.</title>
        <authorList>
            <person name="Zong Y."/>
        </authorList>
    </citation>
    <scope>NUCLEOTIDE SEQUENCE [LARGE SCALE GENOMIC DNA]</scope>
    <source>
        <strain evidence="5 6">ZY74</strain>
    </source>
</reference>
<keyword evidence="3" id="KW-0804">Transcription</keyword>
<dbReference type="PRINTS" id="PR00032">
    <property type="entry name" value="HTHARAC"/>
</dbReference>
<dbReference type="PANTHER" id="PTHR43280">
    <property type="entry name" value="ARAC-FAMILY TRANSCRIPTIONAL REGULATOR"/>
    <property type="match status" value="1"/>
</dbReference>
<dbReference type="Gene3D" id="2.60.120.280">
    <property type="entry name" value="Regulatory protein AraC"/>
    <property type="match status" value="1"/>
</dbReference>
<evidence type="ECO:0000259" key="4">
    <source>
        <dbReference type="PROSITE" id="PS01124"/>
    </source>
</evidence>
<dbReference type="InterPro" id="IPR020449">
    <property type="entry name" value="Tscrpt_reg_AraC-type_HTH"/>
</dbReference>
<comment type="caution">
    <text evidence="5">The sequence shown here is derived from an EMBL/GenBank/DDBJ whole genome shotgun (WGS) entry which is preliminary data.</text>
</comment>
<gene>
    <name evidence="5" type="ORF">EGT74_13250</name>
</gene>
<sequence>MKKKEGFEGQEAIVLPRKVIAGCQEHPLLQSLFITDIGYYPRAKFHYRERRQGSEQHILIYCVDGNGGCVINGQEYDINPFNYLLVPAGATHSYWASERSPWSIYWMHFKGPMGNQLASLLHERMETAQNYVKYNEDQIRIFHNMYRHLQSGYSIDNLSFCSLSLHYFLSSFIYPDKFSLLKQEAGSDPAEDAIEFLRKNIANSLSLQEVAAAVNLSTSHFSSIFRKKTGFSPMEYFNHLKMQKACQLLQFTTLRISEIGQAVGIDDQYYFSRLFHSLMGISPREYRNKKEIRPS</sequence>
<dbReference type="InterPro" id="IPR037923">
    <property type="entry name" value="HTH-like"/>
</dbReference>
<accession>A0A3N4Q8J9</accession>
<keyword evidence="2" id="KW-0238">DNA-binding</keyword>
<evidence type="ECO:0000313" key="5">
    <source>
        <dbReference type="EMBL" id="RPE08034.1"/>
    </source>
</evidence>
<dbReference type="OrthoDB" id="9813413at2"/>